<dbReference type="PANTHER" id="PTHR43436">
    <property type="entry name" value="ARAC-FAMILY TRANSCRIPTIONAL REGULATOR"/>
    <property type="match status" value="1"/>
</dbReference>
<evidence type="ECO:0000313" key="5">
    <source>
        <dbReference type="EMBL" id="ARP94440.1"/>
    </source>
</evidence>
<dbReference type="Gene3D" id="1.10.10.60">
    <property type="entry name" value="Homeodomain-like"/>
    <property type="match status" value="1"/>
</dbReference>
<feature type="region of interest" description="Disordered" evidence="3">
    <location>
        <begin position="1"/>
        <end position="21"/>
    </location>
</feature>
<dbReference type="AlphaFoldDB" id="A0A1W6ZBA6"/>
<dbReference type="KEGG" id="bgm:CAL15_08595"/>
<dbReference type="STRING" id="463040.CAL15_08595"/>
<feature type="compositionally biased region" description="Basic and acidic residues" evidence="3">
    <location>
        <begin position="1"/>
        <end position="14"/>
    </location>
</feature>
<dbReference type="RefSeq" id="WP_086078204.1">
    <property type="nucleotide sequence ID" value="NZ_CP021111.1"/>
</dbReference>
<dbReference type="OrthoDB" id="34150at2"/>
<dbReference type="SUPFAM" id="SSF46689">
    <property type="entry name" value="Homeodomain-like"/>
    <property type="match status" value="2"/>
</dbReference>
<name>A0A1W6ZBA6_9BORD</name>
<keyword evidence="6" id="KW-1185">Reference proteome</keyword>
<proteinExistence type="predicted"/>
<feature type="region of interest" description="Disordered" evidence="3">
    <location>
        <begin position="36"/>
        <end position="59"/>
    </location>
</feature>
<dbReference type="PROSITE" id="PS01124">
    <property type="entry name" value="HTH_ARAC_FAMILY_2"/>
    <property type="match status" value="1"/>
</dbReference>
<evidence type="ECO:0000313" key="6">
    <source>
        <dbReference type="Proteomes" id="UP000194161"/>
    </source>
</evidence>
<evidence type="ECO:0000259" key="4">
    <source>
        <dbReference type="PROSITE" id="PS01124"/>
    </source>
</evidence>
<accession>A0A1W6ZBA6</accession>
<reference evidence="5 6" key="1">
    <citation type="submission" date="2017-05" db="EMBL/GenBank/DDBJ databases">
        <title>Complete and WGS of Bordetella genogroups.</title>
        <authorList>
            <person name="Spilker T."/>
            <person name="LiPuma J."/>
        </authorList>
    </citation>
    <scope>NUCLEOTIDE SEQUENCE [LARGE SCALE GENOMIC DNA]</scope>
    <source>
        <strain evidence="5 6">AU7206</strain>
    </source>
</reference>
<gene>
    <name evidence="5" type="ORF">CAL15_08595</name>
</gene>
<dbReference type="EMBL" id="CP021111">
    <property type="protein sequence ID" value="ARP94440.1"/>
    <property type="molecule type" value="Genomic_DNA"/>
</dbReference>
<dbReference type="Pfam" id="PF06719">
    <property type="entry name" value="AraC_N"/>
    <property type="match status" value="1"/>
</dbReference>
<dbReference type="PANTHER" id="PTHR43436:SF1">
    <property type="entry name" value="TRANSCRIPTIONAL REGULATORY PROTEIN"/>
    <property type="match status" value="1"/>
</dbReference>
<protein>
    <submittedName>
        <fullName evidence="5">AraC family transcriptional regulator</fullName>
    </submittedName>
</protein>
<dbReference type="Pfam" id="PF12833">
    <property type="entry name" value="HTH_18"/>
    <property type="match status" value="1"/>
</dbReference>
<dbReference type="SMART" id="SM00342">
    <property type="entry name" value="HTH_ARAC"/>
    <property type="match status" value="1"/>
</dbReference>
<dbReference type="Proteomes" id="UP000194161">
    <property type="component" value="Chromosome"/>
</dbReference>
<keyword evidence="1" id="KW-0805">Transcription regulation</keyword>
<dbReference type="InterPro" id="IPR018060">
    <property type="entry name" value="HTH_AraC"/>
</dbReference>
<sequence>MDRPGLRLQPRPDARPLPLPGQSDLVALIARHAPADGSTRTPVPGLSLHHASAPTEKTHGVVRPSLAVMAQGAKRVELGSEVHEYTSGQFLLSSVDLPVASRITLASSGTPYLCMGFDLDIQRIADLMSQMDCAPRAEGGAAPRALATAQLDAGLLEALMRLARLLDTPDEIPVMAPLIEREVHYRLLKGELGQRLCHIVLNHGAMNQISRAIDWLKRHYTDPLRIDDLAQRVNMSASSLHHHFKSLTAMSPLQYQKQLRLHEARRLMLAEMLDAATAAHRVGYESASQFSREYSRMYGAPPVRDVARLRDAGWGTGAMAAGRG</sequence>
<dbReference type="GO" id="GO:0043565">
    <property type="term" value="F:sequence-specific DNA binding"/>
    <property type="evidence" value="ECO:0007669"/>
    <property type="project" value="InterPro"/>
</dbReference>
<evidence type="ECO:0000256" key="2">
    <source>
        <dbReference type="ARBA" id="ARBA00023163"/>
    </source>
</evidence>
<feature type="domain" description="HTH araC/xylS-type" evidence="4">
    <location>
        <begin position="210"/>
        <end position="308"/>
    </location>
</feature>
<evidence type="ECO:0000256" key="3">
    <source>
        <dbReference type="SAM" id="MobiDB-lite"/>
    </source>
</evidence>
<dbReference type="GO" id="GO:0003700">
    <property type="term" value="F:DNA-binding transcription factor activity"/>
    <property type="evidence" value="ECO:0007669"/>
    <property type="project" value="InterPro"/>
</dbReference>
<dbReference type="InterPro" id="IPR009057">
    <property type="entry name" value="Homeodomain-like_sf"/>
</dbReference>
<evidence type="ECO:0000256" key="1">
    <source>
        <dbReference type="ARBA" id="ARBA00023015"/>
    </source>
</evidence>
<dbReference type="InterPro" id="IPR009594">
    <property type="entry name" value="Tscrpt_reg_HTH_AraC_N"/>
</dbReference>
<organism evidence="5 6">
    <name type="scientific">Bordetella genomosp. 13</name>
    <dbReference type="NCBI Taxonomy" id="463040"/>
    <lineage>
        <taxon>Bacteria</taxon>
        <taxon>Pseudomonadati</taxon>
        <taxon>Pseudomonadota</taxon>
        <taxon>Betaproteobacteria</taxon>
        <taxon>Burkholderiales</taxon>
        <taxon>Alcaligenaceae</taxon>
        <taxon>Bordetella</taxon>
    </lineage>
</organism>
<keyword evidence="2" id="KW-0804">Transcription</keyword>